<name>A0A395M2S1_9BACT</name>
<dbReference type="GO" id="GO:0046872">
    <property type="term" value="F:metal ion binding"/>
    <property type="evidence" value="ECO:0007669"/>
    <property type="project" value="UniProtKB-KW"/>
</dbReference>
<dbReference type="CDD" id="cd03319">
    <property type="entry name" value="L-Ala-DL-Glu_epimerase"/>
    <property type="match status" value="1"/>
</dbReference>
<dbReference type="Pfam" id="PF13378">
    <property type="entry name" value="MR_MLE_C"/>
    <property type="match status" value="1"/>
</dbReference>
<feature type="binding site" evidence="6">
    <location>
        <position position="241"/>
    </location>
    <ligand>
        <name>Mg(2+)</name>
        <dbReference type="ChEBI" id="CHEBI:18420"/>
    </ligand>
</feature>
<evidence type="ECO:0000313" key="10">
    <source>
        <dbReference type="Proteomes" id="UP000266389"/>
    </source>
</evidence>
<feature type="binding site" evidence="6">
    <location>
        <position position="190"/>
    </location>
    <ligand>
        <name>Mg(2+)</name>
        <dbReference type="ChEBI" id="CHEBI:18420"/>
    </ligand>
</feature>
<dbReference type="SFLD" id="SFLDG00180">
    <property type="entry name" value="muconate_cycloisomerase"/>
    <property type="match status" value="1"/>
</dbReference>
<feature type="binding site" evidence="6">
    <location>
        <position position="216"/>
    </location>
    <ligand>
        <name>Mg(2+)</name>
        <dbReference type="ChEBI" id="CHEBI:18420"/>
    </ligand>
</feature>
<dbReference type="SUPFAM" id="SSF54826">
    <property type="entry name" value="Enolase N-terminal domain-like"/>
    <property type="match status" value="1"/>
</dbReference>
<dbReference type="Pfam" id="PF02746">
    <property type="entry name" value="MR_MLE_N"/>
    <property type="match status" value="1"/>
</dbReference>
<comment type="cofactor">
    <cofactor evidence="6 7">
        <name>Mg(2+)</name>
        <dbReference type="ChEBI" id="CHEBI:18420"/>
    </cofactor>
    <text evidence="6 7">Binds 1 Mg(2+) ion per subunit.</text>
</comment>
<dbReference type="GO" id="GO:0016855">
    <property type="term" value="F:racemase and epimerase activity, acting on amino acids and derivatives"/>
    <property type="evidence" value="ECO:0007669"/>
    <property type="project" value="UniProtKB-UniRule"/>
</dbReference>
<dbReference type="Gene3D" id="3.30.390.10">
    <property type="entry name" value="Enolase-like, N-terminal domain"/>
    <property type="match status" value="1"/>
</dbReference>
<dbReference type="GO" id="GO:0006518">
    <property type="term" value="P:peptide metabolic process"/>
    <property type="evidence" value="ECO:0007669"/>
    <property type="project" value="UniProtKB-ARBA"/>
</dbReference>
<evidence type="ECO:0000256" key="6">
    <source>
        <dbReference type="PIRSR" id="PIRSR634603-3"/>
    </source>
</evidence>
<comment type="caution">
    <text evidence="9">The sequence shown here is derived from an EMBL/GenBank/DDBJ whole genome shotgun (WGS) entry which is preliminary data.</text>
</comment>
<dbReference type="InterPro" id="IPR029065">
    <property type="entry name" value="Enolase_C-like"/>
</dbReference>
<keyword evidence="2 6" id="KW-0479">Metal-binding</keyword>
<feature type="active site" description="Proton acceptor; specific for (R)-substrate epimerization" evidence="5">
    <location>
        <position position="162"/>
    </location>
</feature>
<sequence length="358" mass="39350">MKIAAVHIHKKNLELVRPYTIAYKTVTSVENVIVQLVLSGGIVGYGAANPSKPVVGVSVDDSFHTLQQDDFSWLLGRDIREYRQLCHEVRLRYAADVGAVTALDIALHDAFTKYLDIPLVKFLGQKIQALPTSITIGIKGVEETLLEAEEYLARHFQILKVKIGRSLEEDVERLFKLRERFGHRVRLRVDANQGYDTETLKKFVGLTSQLELELIEQPLPASAIEDMKSLPDSIKSVLAADESLLTTADALTLLLPPKACAIFNIKLMKCGGITGACEIATLAELAHLNLMWGCNDESAISIAAALHTAFAYKATKYLDLDGSLDLARDVVSGGFELKDGLMRPLERAGLGIEAHLES</sequence>
<dbReference type="Gene3D" id="3.20.20.120">
    <property type="entry name" value="Enolase-like C-terminal domain"/>
    <property type="match status" value="1"/>
</dbReference>
<feature type="active site" description="Proton acceptor; specific for (S)-substrate epimerization" evidence="5">
    <location>
        <position position="266"/>
    </location>
</feature>
<evidence type="ECO:0000256" key="1">
    <source>
        <dbReference type="ARBA" id="ARBA00008031"/>
    </source>
</evidence>
<dbReference type="SFLD" id="SFLDS00001">
    <property type="entry name" value="Enolase"/>
    <property type="match status" value="1"/>
</dbReference>
<reference evidence="9 10" key="1">
    <citation type="journal article" date="2011" name="ISME J.">
        <title>Community ecology of hot spring cyanobacterial mats: predominant populations and their functional potential.</title>
        <authorList>
            <person name="Klatt C.G."/>
            <person name="Wood J.M."/>
            <person name="Rusch D.B."/>
            <person name="Bateson M.M."/>
            <person name="Hamamura N."/>
            <person name="Heidelberg J.F."/>
            <person name="Grossman A.R."/>
            <person name="Bhaya D."/>
            <person name="Cohan F.M."/>
            <person name="Kuhl M."/>
            <person name="Bryant D.A."/>
            <person name="Ward D.M."/>
        </authorList>
    </citation>
    <scope>NUCLEOTIDE SEQUENCE [LARGE SCALE GENOMIC DNA]</scope>
    <source>
        <strain evidence="9">OS</strain>
    </source>
</reference>
<organism evidence="9 10">
    <name type="scientific">Candidatus Thermochlorobacter aerophilus</name>
    <dbReference type="NCBI Taxonomy" id="1868324"/>
    <lineage>
        <taxon>Bacteria</taxon>
        <taxon>Pseudomonadati</taxon>
        <taxon>Chlorobiota</taxon>
        <taxon>Chlorobiia</taxon>
        <taxon>Chlorobiales</taxon>
        <taxon>Candidatus Thermochlorobacteriaceae</taxon>
        <taxon>Candidatus Thermochlorobacter</taxon>
    </lineage>
</organism>
<dbReference type="InterPro" id="IPR036849">
    <property type="entry name" value="Enolase-like_C_sf"/>
</dbReference>
<dbReference type="InterPro" id="IPR013341">
    <property type="entry name" value="Mandelate_racemase_N_dom"/>
</dbReference>
<evidence type="ECO:0000256" key="3">
    <source>
        <dbReference type="ARBA" id="ARBA00022842"/>
    </source>
</evidence>
<dbReference type="InterPro" id="IPR013342">
    <property type="entry name" value="Mandelate_racemase_C"/>
</dbReference>
<dbReference type="EMBL" id="PHFL01000045">
    <property type="protein sequence ID" value="RFM24214.1"/>
    <property type="molecule type" value="Genomic_DNA"/>
</dbReference>
<evidence type="ECO:0000256" key="5">
    <source>
        <dbReference type="PIRSR" id="PIRSR634603-1"/>
    </source>
</evidence>
<dbReference type="EC" id="5.1.1.-" evidence="7"/>
<dbReference type="Proteomes" id="UP000266389">
    <property type="component" value="Unassembled WGS sequence"/>
</dbReference>
<evidence type="ECO:0000256" key="4">
    <source>
        <dbReference type="ARBA" id="ARBA00023235"/>
    </source>
</evidence>
<feature type="domain" description="Mandelate racemase/muconate lactonizing enzyme C-terminal" evidence="8">
    <location>
        <begin position="141"/>
        <end position="237"/>
    </location>
</feature>
<dbReference type="SUPFAM" id="SSF51604">
    <property type="entry name" value="Enolase C-terminal domain-like"/>
    <property type="match status" value="1"/>
</dbReference>
<evidence type="ECO:0000256" key="7">
    <source>
        <dbReference type="RuleBase" id="RU366006"/>
    </source>
</evidence>
<accession>A0A395M2S1</accession>
<evidence type="ECO:0000313" key="9">
    <source>
        <dbReference type="EMBL" id="RFM24214.1"/>
    </source>
</evidence>
<keyword evidence="4 7" id="KW-0413">Isomerase</keyword>
<protein>
    <recommendedName>
        <fullName evidence="7">Dipeptide epimerase</fullName>
        <ecNumber evidence="7">5.1.1.-</ecNumber>
    </recommendedName>
</protein>
<evidence type="ECO:0000256" key="2">
    <source>
        <dbReference type="ARBA" id="ARBA00022723"/>
    </source>
</evidence>
<dbReference type="PANTHER" id="PTHR48073:SF2">
    <property type="entry name" value="O-SUCCINYLBENZOATE SYNTHASE"/>
    <property type="match status" value="1"/>
</dbReference>
<dbReference type="InterPro" id="IPR034603">
    <property type="entry name" value="Dipeptide_epimerase"/>
</dbReference>
<gene>
    <name evidence="9" type="ORF">D0433_07025</name>
</gene>
<keyword evidence="3 6" id="KW-0460">Magnesium</keyword>
<dbReference type="PANTHER" id="PTHR48073">
    <property type="entry name" value="O-SUCCINYLBENZOATE SYNTHASE-RELATED"/>
    <property type="match status" value="1"/>
</dbReference>
<comment type="similarity">
    <text evidence="1 7">Belongs to the mandelate racemase/muconate lactonizing enzyme family.</text>
</comment>
<dbReference type="AlphaFoldDB" id="A0A395M2S1"/>
<evidence type="ECO:0000259" key="8">
    <source>
        <dbReference type="SMART" id="SM00922"/>
    </source>
</evidence>
<dbReference type="InterPro" id="IPR029017">
    <property type="entry name" value="Enolase-like_N"/>
</dbReference>
<dbReference type="SMART" id="SM00922">
    <property type="entry name" value="MR_MLE"/>
    <property type="match status" value="1"/>
</dbReference>
<proteinExistence type="inferred from homology"/>